<gene>
    <name evidence="2" type="ORF">AXG93_2584s1180</name>
</gene>
<comment type="caution">
    <text evidence="2">The sequence shown here is derived from an EMBL/GenBank/DDBJ whole genome shotgun (WGS) entry which is preliminary data.</text>
</comment>
<evidence type="ECO:0000313" key="3">
    <source>
        <dbReference type="Proteomes" id="UP000077202"/>
    </source>
</evidence>
<feature type="compositionally biased region" description="Low complexity" evidence="1">
    <location>
        <begin position="1376"/>
        <end position="1393"/>
    </location>
</feature>
<feature type="region of interest" description="Disordered" evidence="1">
    <location>
        <begin position="2304"/>
        <end position="2325"/>
    </location>
</feature>
<reference evidence="2" key="1">
    <citation type="submission" date="2016-03" db="EMBL/GenBank/DDBJ databases">
        <title>Mechanisms controlling the formation of the plant cell surface in tip-growing cells are functionally conserved among land plants.</title>
        <authorList>
            <person name="Honkanen S."/>
            <person name="Jones V.A."/>
            <person name="Morieri G."/>
            <person name="Champion C."/>
            <person name="Hetherington A.J."/>
            <person name="Kelly S."/>
            <person name="Saint-Marcoux D."/>
            <person name="Proust H."/>
            <person name="Prescott H."/>
            <person name="Dolan L."/>
        </authorList>
    </citation>
    <scope>NUCLEOTIDE SEQUENCE [LARGE SCALE GENOMIC DNA]</scope>
    <source>
        <tissue evidence="2">Whole gametophyte</tissue>
    </source>
</reference>
<feature type="compositionally biased region" description="Low complexity" evidence="1">
    <location>
        <begin position="7"/>
        <end position="19"/>
    </location>
</feature>
<dbReference type="PANTHER" id="PTHR39211">
    <property type="entry name" value="CHROMOSOME 7, WHOLE GENOME SHOTGUN SEQUENCE"/>
    <property type="match status" value="1"/>
</dbReference>
<feature type="region of interest" description="Disordered" evidence="1">
    <location>
        <begin position="1"/>
        <end position="20"/>
    </location>
</feature>
<dbReference type="SUPFAM" id="SSF49354">
    <property type="entry name" value="PapD-like"/>
    <property type="match status" value="1"/>
</dbReference>
<feature type="compositionally biased region" description="Polar residues" evidence="1">
    <location>
        <begin position="1252"/>
        <end position="1267"/>
    </location>
</feature>
<feature type="compositionally biased region" description="Basic and acidic residues" evidence="1">
    <location>
        <begin position="1235"/>
        <end position="1250"/>
    </location>
</feature>
<sequence length="3711" mass="407809">MARTGATPSNSSSSTSSPPELFATDITNNFVELKNVILNEFHVLRKFLLISLCDQALRVTLDSDLSSSIGFQLNNENIDNNDESSGTEPVVATFLADDFSELFNTVNLVNEVILQPRQVQQVILTFRPLESSSDASEHERDFKEGQREIELSSDAEIQENGSVEPSSKAVHPRANQSFKVTGMVFLSATVLSDNSRTQVAPISDKSLDCRQDIVIHFQSTVCRSILKADVQDIVFDDCVPGGVFVKDFSVWNLSEVPCSFQLHVKNGQTEQPSLDLTDYDTGLPISSGEIKSCAHRRIRVMYKPREVGDCAYSIQLENSFDVRNSTCIPVQCIVNAEHRREGLLVTGVGEDGVLDFGDCYANNGTCQMLTVRNITQEALVVNLGTDHSPGDKVNFYLQPELDMSAGSTTLYQADANNPEHSPLIPDDESTSSVLTLKLGDCLGTRVNFDKKNRVEELSLGRGEEKNLLVWFYAAGASDEAKAPKLQRRTFRLSLKCVEKKGRSKQRFSNIIQGKARVCTSIVKLSTPELNFGDCNIGSHKSASVDIMNLSDLPALVTSYVTSTVLSFKSNVERVLIPPRQSYRLDIDLVPLKINLNYRKQISIDNFYNKENQQVLEVRAKIMDRHHVLLHSLYYKLHTPSTNNFLNFDCAIVNNPSIRTLAIENITEKSLVLGFSTSLPEELGIYQLRDDCQSELGDDTCSTLSEGSEEETHESRRRAYAALMNKEKLLETLEESQPRLKKAIVDSAPFPVQQGHNKSIPPRPPFTPFTGSKRKARMRMSLDLATSSSFPSNGGDKSLLLVSSGSGSVSGNGESKVESLDAVKPFGHPGDDIGPRPLKRVQSSAVLSAIEEVQNIVSESSQEEVSPEGIEEVLKRLSDHVISNCTFADEEAAKQYVENQIKDRDLLMHVLEDVPRTLTPVRKLEILPGETKLLYVLLTVDGQVRSTVQGRLQKQTAKVNIQLLDYDKERQELLEGGFLEPAINEDLLTRELPVNFVVCRALLSLAQKNISFGALLTNEHRAKTLVLTNISDVPLLYKLKKTGSIASGDLHIINGRTGILRPHSTCEVNFVFQPSLGGSFHETLVVSNVYDPSNDQVVTLKATISRADTFWLNTSSIDFGGVNVGEWSRPQSIVFVNNSKQSRTFMLKAGDSGSDERVVKPPFDVATDESPVLRFMVEEEKKLSSASAVGPEQELIEALERKGLAYERKGKADKAAKIRKQIEELKSRDSFTVTAEKEIDVEGSEGSKVDKAQSGSDTESQHNYSPGESNAPIADQGLGRRSSAKGSDGYVSLSIKGGESKVVLVSILSSLSAPSQRVVGTLLAYESKNQDVVKKIQYEATVVQGEDLRDISGSVNSSPFKLKLRTSGPEIPRYATLLAPSPSLSPESSAPTSPVGAYTPQSAAAQNLSRTSSPDLSTSISHFNDALISSNKDAGPSSNPRNLATSFAHALDGDGWGSKQHILQWGGEEAEGIASVDNVSDCIGVDEDDGSRSESYSGVSGFEPLFKIDLSQQTHDQATGIAEHRDGDDEMVMYLSSAADLAKSLVSQKIQELGKAIFAGELNLEDCSYQDKREASFTLRSLSSQDISIQFHLAWDGEPDVVELWVRNLDEAVESSGEGDYLAVPSSLSKGTRLSWDQTEASDCPKDDNIFYTSIYLKGGAVAVVTLVRPDESPQVDLLRIDSNGAATENGGVTDGYERKVQATGVLTMHARPDDGLSQQLLVRVKQLDRCLKVVPSSLVFPESDLSTPLTQDLTIKNRIGSIVTYTTTITGPREKLLADNNGALTDNLSASSNELAEFSPSLSCESVLSVSPGSGRIEAHGSMILKVTGRPLKPGKQMYTVHIQSSACLQETQISITMLPTRVHCLYLPDLPDGGALDMGFCFINAPSGVKVVPLRLQNLAGESLLLSFRSNLAKQVYISTSSEDLKRTDEFLLPGSASSTVFMCLKPGGDATAFEGGQCREIIGGMRITARSIPPDSTAGGCSSQEKSLDEVMVKFRAIVGRSLLQVSTSMIDLGRVREYGGFVTGEFMVSNPSNQMPLHFSLTSKKAILSVLDGQLAGKEAGRSVGQFGKSDMAVKFSLPVVDYGLIEDKVVVKNLSCPGQTAELVIRLFVDGGVVEAKAEQPLPHCEENREEDFSFPLAPGSPSTNSVSGLSKDRKSNPSGTLGRTLPFSLRGEDDNRSSRQIRKASSAGDFYFANLTSSFGRPDGFTDDKTEKCNDLRGDHVPFLEANSIMDMGTVFISPIDRGQEYDSSSDKLRSSFFSITDLRPYHTSLVITNHSQEVIELEPFSNLPVLVDSDQRSMVSRDSRDYGGQSTAPDSDKLNEGYEIHQDTSDEEFAREELIFPEKSELVTKFTSCGRSFLLQPGCSTKVLTACVGLPRMSSSELDHFRGGNTSTLEGLLLFIKRNPVVGEDTSNKLQNCYVYDEVDVSHQVVEVLNIVASMCISKGQLAKSYVELGKVGYANRWADVQFELTVENISDAVLVYQLVDVPSCFSILMNDSPTEYNVDELRSSVVPRGSSTLRITLRTSKLEHVKEAGPCSWRLCLLNCNNPQNLMELTVEAEMTVCNLRFGGLTESALLLPPLTLPALPSAPPCITQFMVENLSLESLGVALQLQQAEETESLVMLEIVSQENTTIGELTLGPGERAELRVCARPISDNIPSHFLARKASTIRFPNVGSNGGLSSKYWEIFSSDIPRNINRTNSSGQDLKVLDIEQSDAEVEVEGTLSILRGDSELASTVCLGQLYMFSSPHTPDCIPIHGALLPGSSFDISPRNLHLQARLGGAELPQKIPSSDDVENGSKIPPVLWEGRHEPTATSQVVIRNFRAFESLQFSVLIGDSEQEILREIVSDYLSVQPLEGSIPPHGNAEITIKSRPWSRDVYDTFMRSSAGEEILNPEPIALTLFVQDVEGQKSERSSERIVLRIRPPVDVKDLREEDIEAPTKTLSRNLSVDKKDVARASNGSPLVLGLRGCTPVGGSHLCYEFNLGQQNVSSGGRLNWDLTLVGDKSWPIHYRLCTISEGDTKWLTITRPKGLVEASQQTIVQLSFSTKSMGVYSTYLVVENLENPADLKTVHLSLEVVAPRNARPEAPSLTFFHVLVQGDRSEGMVIDMGEVYYNFWYRNRSFAIVNEAPVAMEFLLSSSMDQNESTELNFSLANTSLKRFSSITLGAKSSVRIWIHFCPGPAKEKPITEDTCDEMAANIFVNCRLVKIGISTTDIVFSTRRQGQTSIWMQEDSSCATGDTMSENGPVNAPLIESVAVVGSTGSQCLIPVLDELAYQSVGGSADDAVPAEQSKDVLTPVGQVGKARREEDMELCPPQQLLVVRNLYAHQPLQYLVKNDSLFFIADFPEPQVIPCAKIIPELTEDLNGPCESLHSIVVRPNMENLRLHQKTILKQKYLEEHLTIYNRSNPREKYTVSLRITAGHLRNFFAAPGRKNSYPFNRLELLITSFLSTFYSLTNQMLAGIVPSNLRSITSGEVRTEKGRVNDEGSSSLMKQQLRNRQVGAISQALEECLESRMFSTHASTDYETLYFDFHYLTDELVFYCLKERWSRGGGTLELATVQLAKLLYCALYRCQIFQVCLDSCWNFSSFGSTSTVTPEDQADEDVGAMVSQMYLSPKFKNGVVEPDDGPPEIGNLAQGEVIPAPRQSLKFLEDWTGQLRHFLSFFPDSREDLIPLRELNQKNQDVIIACRCAFGRENHSLMYRS</sequence>
<accession>A0A176VGK6</accession>
<dbReference type="EMBL" id="LVLJ01003709">
    <property type="protein sequence ID" value="OAE20034.1"/>
    <property type="molecule type" value="Genomic_DNA"/>
</dbReference>
<organism evidence="2 3">
    <name type="scientific">Marchantia polymorpha subsp. ruderalis</name>
    <dbReference type="NCBI Taxonomy" id="1480154"/>
    <lineage>
        <taxon>Eukaryota</taxon>
        <taxon>Viridiplantae</taxon>
        <taxon>Streptophyta</taxon>
        <taxon>Embryophyta</taxon>
        <taxon>Marchantiophyta</taxon>
        <taxon>Marchantiopsida</taxon>
        <taxon>Marchantiidae</taxon>
        <taxon>Marchantiales</taxon>
        <taxon>Marchantiaceae</taxon>
        <taxon>Marchantia</taxon>
    </lineage>
</organism>
<proteinExistence type="predicted"/>
<dbReference type="PANTHER" id="PTHR39211:SF1">
    <property type="entry name" value="ABNORMAL SPINDLE-LIKE MICROCEPHALY-ASSOCIATED PROTEIN ASH DOMAIN-CONTAINING PROTEIN"/>
    <property type="match status" value="1"/>
</dbReference>
<dbReference type="Proteomes" id="UP000077202">
    <property type="component" value="Unassembled WGS sequence"/>
</dbReference>
<evidence type="ECO:0000256" key="1">
    <source>
        <dbReference type="SAM" id="MobiDB-lite"/>
    </source>
</evidence>
<feature type="compositionally biased region" description="Polar residues" evidence="1">
    <location>
        <begin position="1398"/>
        <end position="1415"/>
    </location>
</feature>
<dbReference type="Gene3D" id="2.60.40.10">
    <property type="entry name" value="Immunoglobulins"/>
    <property type="match status" value="3"/>
</dbReference>
<name>A0A176VGK6_MARPO</name>
<protein>
    <submittedName>
        <fullName evidence="2">Uncharacterized protein</fullName>
    </submittedName>
</protein>
<feature type="region of interest" description="Disordered" evidence="1">
    <location>
        <begin position="1235"/>
        <end position="1281"/>
    </location>
</feature>
<dbReference type="InterPro" id="IPR008962">
    <property type="entry name" value="PapD-like_sf"/>
</dbReference>
<keyword evidence="3" id="KW-1185">Reference proteome</keyword>
<dbReference type="InterPro" id="IPR013783">
    <property type="entry name" value="Ig-like_fold"/>
</dbReference>
<feature type="region of interest" description="Disordered" evidence="1">
    <location>
        <begin position="1376"/>
        <end position="1415"/>
    </location>
</feature>
<evidence type="ECO:0000313" key="2">
    <source>
        <dbReference type="EMBL" id="OAE20034.1"/>
    </source>
</evidence>
<feature type="region of interest" description="Disordered" evidence="1">
    <location>
        <begin position="2124"/>
        <end position="2185"/>
    </location>
</feature>